<sequence length="209" mass="23450">MKKILLTALIFSGTVTVSGQQLDKEALLSLMAKETCECLQSKKEKIVDENKLKAETGFCIIASYTKHSEEAKTVFGPIFEDTKKAEKLGEEVAMKMITVCPDTFKTLVETFMTEEAAADEKASEVFTPSVSGKVVEVKTGDFITLVIADASGRKHSLLLLMPFEGANLLIENKLKKSQSVEARYFEQEFYDPKTKDYKYFKVLDFLELK</sequence>
<dbReference type="AlphaFoldDB" id="A0A0A2MCF4"/>
<comment type="caution">
    <text evidence="1">The sequence shown here is derived from an EMBL/GenBank/DDBJ whole genome shotgun (WGS) entry which is preliminary data.</text>
</comment>
<name>A0A0A2MCF4_9FLAO</name>
<proteinExistence type="predicted"/>
<reference evidence="1 2" key="1">
    <citation type="submission" date="2013-09" db="EMBL/GenBank/DDBJ databases">
        <authorList>
            <person name="Zeng Z."/>
            <person name="Chen C."/>
        </authorList>
    </citation>
    <scope>NUCLEOTIDE SEQUENCE [LARGE SCALE GENOMIC DNA]</scope>
    <source>
        <strain evidence="1 2">GH29-5</strain>
    </source>
</reference>
<accession>A0A0A2MCF4</accession>
<organism evidence="1 2">
    <name type="scientific">Flavobacterium suncheonense GH29-5 = DSM 17707</name>
    <dbReference type="NCBI Taxonomy" id="1121899"/>
    <lineage>
        <taxon>Bacteria</taxon>
        <taxon>Pseudomonadati</taxon>
        <taxon>Bacteroidota</taxon>
        <taxon>Flavobacteriia</taxon>
        <taxon>Flavobacteriales</taxon>
        <taxon>Flavobacteriaceae</taxon>
        <taxon>Flavobacterium</taxon>
    </lineage>
</organism>
<gene>
    <name evidence="1" type="ORF">Q764_04950</name>
</gene>
<dbReference type="EMBL" id="JRLW01000004">
    <property type="protein sequence ID" value="KGO89959.1"/>
    <property type="molecule type" value="Genomic_DNA"/>
</dbReference>
<dbReference type="STRING" id="1121899.GCA_000430025_01389"/>
<evidence type="ECO:0000313" key="1">
    <source>
        <dbReference type="EMBL" id="KGO89959.1"/>
    </source>
</evidence>
<keyword evidence="2" id="KW-1185">Reference proteome</keyword>
<dbReference type="RefSeq" id="WP_026981615.1">
    <property type="nucleotide sequence ID" value="NZ_JRLW01000004.1"/>
</dbReference>
<protein>
    <submittedName>
        <fullName evidence="1">Uncharacterized protein</fullName>
    </submittedName>
</protein>
<evidence type="ECO:0000313" key="2">
    <source>
        <dbReference type="Proteomes" id="UP000030121"/>
    </source>
</evidence>
<dbReference type="eggNOG" id="ENOG50332U2">
    <property type="taxonomic scope" value="Bacteria"/>
</dbReference>
<dbReference type="OrthoDB" id="1352116at2"/>
<dbReference type="Proteomes" id="UP000030121">
    <property type="component" value="Unassembled WGS sequence"/>
</dbReference>